<dbReference type="EMBL" id="GGEC01001518">
    <property type="protein sequence ID" value="MBW82001.1"/>
    <property type="molecule type" value="Transcribed_RNA"/>
</dbReference>
<proteinExistence type="predicted"/>
<dbReference type="AlphaFoldDB" id="A0A2P2ILC9"/>
<accession>A0A2P2ILC9</accession>
<sequence length="43" mass="5191">MLFMAITRRAKEKNSLNEWLGKQNIQVYPLVSHRSIPLYFHFI</sequence>
<evidence type="ECO:0000313" key="1">
    <source>
        <dbReference type="EMBL" id="MBW82001.1"/>
    </source>
</evidence>
<protein>
    <submittedName>
        <fullName evidence="1">Uncharacterized protein</fullName>
    </submittedName>
</protein>
<reference evidence="1" key="1">
    <citation type="submission" date="2018-02" db="EMBL/GenBank/DDBJ databases">
        <title>Rhizophora mucronata_Transcriptome.</title>
        <authorList>
            <person name="Meera S.P."/>
            <person name="Sreeshan A."/>
            <person name="Augustine A."/>
        </authorList>
    </citation>
    <scope>NUCLEOTIDE SEQUENCE</scope>
    <source>
        <tissue evidence="1">Leaf</tissue>
    </source>
</reference>
<organism evidence="1">
    <name type="scientific">Rhizophora mucronata</name>
    <name type="common">Asiatic mangrove</name>
    <dbReference type="NCBI Taxonomy" id="61149"/>
    <lineage>
        <taxon>Eukaryota</taxon>
        <taxon>Viridiplantae</taxon>
        <taxon>Streptophyta</taxon>
        <taxon>Embryophyta</taxon>
        <taxon>Tracheophyta</taxon>
        <taxon>Spermatophyta</taxon>
        <taxon>Magnoliopsida</taxon>
        <taxon>eudicotyledons</taxon>
        <taxon>Gunneridae</taxon>
        <taxon>Pentapetalae</taxon>
        <taxon>rosids</taxon>
        <taxon>fabids</taxon>
        <taxon>Malpighiales</taxon>
        <taxon>Rhizophoraceae</taxon>
        <taxon>Rhizophora</taxon>
    </lineage>
</organism>
<name>A0A2P2ILC9_RHIMU</name>